<name>A0AAN7PDD7_9COLE</name>
<evidence type="ECO:0000256" key="1">
    <source>
        <dbReference type="SAM" id="MobiDB-lite"/>
    </source>
</evidence>
<protein>
    <submittedName>
        <fullName evidence="2">Uncharacterized protein</fullName>
    </submittedName>
</protein>
<dbReference type="Proteomes" id="UP001353858">
    <property type="component" value="Unassembled WGS sequence"/>
</dbReference>
<reference evidence="3" key="1">
    <citation type="submission" date="2023-01" db="EMBL/GenBank/DDBJ databases">
        <title>Key to firefly adult light organ development and bioluminescence: homeobox transcription factors regulate luciferase expression and transportation to peroxisome.</title>
        <authorList>
            <person name="Fu X."/>
        </authorList>
    </citation>
    <scope>NUCLEOTIDE SEQUENCE [LARGE SCALE GENOMIC DNA]</scope>
</reference>
<accession>A0AAN7PDD7</accession>
<gene>
    <name evidence="2" type="ORF">RN001_006336</name>
</gene>
<comment type="caution">
    <text evidence="2">The sequence shown here is derived from an EMBL/GenBank/DDBJ whole genome shotgun (WGS) entry which is preliminary data.</text>
</comment>
<feature type="region of interest" description="Disordered" evidence="1">
    <location>
        <begin position="1"/>
        <end position="24"/>
    </location>
</feature>
<proteinExistence type="predicted"/>
<organism evidence="2 3">
    <name type="scientific">Aquatica leii</name>
    <dbReference type="NCBI Taxonomy" id="1421715"/>
    <lineage>
        <taxon>Eukaryota</taxon>
        <taxon>Metazoa</taxon>
        <taxon>Ecdysozoa</taxon>
        <taxon>Arthropoda</taxon>
        <taxon>Hexapoda</taxon>
        <taxon>Insecta</taxon>
        <taxon>Pterygota</taxon>
        <taxon>Neoptera</taxon>
        <taxon>Endopterygota</taxon>
        <taxon>Coleoptera</taxon>
        <taxon>Polyphaga</taxon>
        <taxon>Elateriformia</taxon>
        <taxon>Elateroidea</taxon>
        <taxon>Lampyridae</taxon>
        <taxon>Luciolinae</taxon>
        <taxon>Aquatica</taxon>
    </lineage>
</organism>
<dbReference type="EMBL" id="JARPUR010000002">
    <property type="protein sequence ID" value="KAK4883017.1"/>
    <property type="molecule type" value="Genomic_DNA"/>
</dbReference>
<evidence type="ECO:0000313" key="2">
    <source>
        <dbReference type="EMBL" id="KAK4883017.1"/>
    </source>
</evidence>
<sequence length="167" mass="19542">MSSSSESDNSEPQKNRQKNPDCYKRNVIKSAKQDIYLQQLIKKAAVKKHRPRKEDSVPREYAFKYFIDIPSKKQVVCKKAFISIYGISQGRVRRLSNLHSQSFTPHDKRGKHPKANTTPLSVLKKTTTIFCIFQGSKPTILDEIFNTLMHYWILRQYFPYSTRNIQT</sequence>
<keyword evidence="3" id="KW-1185">Reference proteome</keyword>
<dbReference type="AlphaFoldDB" id="A0AAN7PDD7"/>
<evidence type="ECO:0000313" key="3">
    <source>
        <dbReference type="Proteomes" id="UP001353858"/>
    </source>
</evidence>
<feature type="compositionally biased region" description="Basic and acidic residues" evidence="1">
    <location>
        <begin position="11"/>
        <end position="24"/>
    </location>
</feature>